<feature type="region of interest" description="Disordered" evidence="1">
    <location>
        <begin position="458"/>
        <end position="489"/>
    </location>
</feature>
<dbReference type="AlphaFoldDB" id="A0AAD5TB26"/>
<dbReference type="InterPro" id="IPR009836">
    <property type="entry name" value="GRDP-like"/>
</dbReference>
<dbReference type="PANTHER" id="PTHR34365:SF7">
    <property type="entry name" value="GLYCINE-RICH DOMAIN-CONTAINING PROTEIN 1"/>
    <property type="match status" value="1"/>
</dbReference>
<evidence type="ECO:0000313" key="3">
    <source>
        <dbReference type="Proteomes" id="UP001211907"/>
    </source>
</evidence>
<gene>
    <name evidence="2" type="ORF">HK100_006554</name>
</gene>
<dbReference type="InterPro" id="IPR036028">
    <property type="entry name" value="SH3-like_dom_sf"/>
</dbReference>
<dbReference type="EMBL" id="JADGJH010000304">
    <property type="protein sequence ID" value="KAJ3131282.1"/>
    <property type="molecule type" value="Genomic_DNA"/>
</dbReference>
<proteinExistence type="predicted"/>
<evidence type="ECO:0000256" key="1">
    <source>
        <dbReference type="SAM" id="MobiDB-lite"/>
    </source>
</evidence>
<keyword evidence="3" id="KW-1185">Reference proteome</keyword>
<accession>A0AAD5TB26</accession>
<dbReference type="Pfam" id="PF07173">
    <property type="entry name" value="GRDP-like"/>
    <property type="match status" value="2"/>
</dbReference>
<dbReference type="Proteomes" id="UP001211907">
    <property type="component" value="Unassembled WGS sequence"/>
</dbReference>
<reference evidence="2" key="1">
    <citation type="submission" date="2020-05" db="EMBL/GenBank/DDBJ databases">
        <title>Phylogenomic resolution of chytrid fungi.</title>
        <authorList>
            <person name="Stajich J.E."/>
            <person name="Amses K."/>
            <person name="Simmons R."/>
            <person name="Seto K."/>
            <person name="Myers J."/>
            <person name="Bonds A."/>
            <person name="Quandt C.A."/>
            <person name="Barry K."/>
            <person name="Liu P."/>
            <person name="Grigoriev I."/>
            <person name="Longcore J.E."/>
            <person name="James T.Y."/>
        </authorList>
    </citation>
    <scope>NUCLEOTIDE SEQUENCE</scope>
    <source>
        <strain evidence="2">JEL0513</strain>
    </source>
</reference>
<sequence>MFELWLVPKEGKDACFEVESHGTILVEGWVEIDGGGLDAPAQVRLKLSVGGACSYSNSADEARTKTALIDFGVIAHDSPVVFSARARLRIPFSCVLSENTTNNSNNKHTSPLPPSFVSSRVIVSYSIKATCHISVHGQRIKLNAMSPLKVVSKASQRASILATQAPTCFTNGDPNSINYMITLARTSALPGSSFFGEIVLYVPASARNILSKIVVTLRARLGFNLRQSSLNFPEFIEILSKTSESLVSQTSPSTTGDDEDTSLEITRLVSLPIPTTAAASLETNIFSYSYIARYEIWPTAETGSSPISFFDVPVNVIDSGDIKNMTFVPQIEKDQDFVNGRIPLPISAAVAGDYLALYAYRPVFDDGFLAFDTGDILRVTEFYADGHALAYHESSLIEGFVQMSYLVETRFVFGFTPSAFSPTVISTPPTAEALEMQSNSLAAAVETISEAAQNIRITTSTPSPPHQPAPLLSDVNASPPTYSVSSSHSLPIIPRQSETDVLPQYNESQRISSDNARKSSLSTVPASAGTKSLIPSFFSLGFGSGASGSYNAGQGSTENEPLIIDTVVTVFSASAHLSLLHRFALLDNFRDQISDWQFLCHAELRYIKWLRFLGEKRPDPANIPLPPLDVALMWQAHMLNPLRYLEDCHFIFDSSSPYHMPLHRMHQIPGNEYSPTDRSQEFWAEVDPEEPYTLPLNCKAPARIECAWCKSETVVNIDVYVLFRMKDGAYTCTGCGEQIFRYQASAKRFLEDFELFVFGKQVMIGSVLDEKTGNINVEKAHHDLTIIFHRADTIVGLFSSMAETPQSCRWDDIFSALQDHLEILRRNGRLWNASVRVTTLPQIIQAYRGIPTSLSLDLIGAAIRQRKFSRKIVSGAVDWGERNALAKAIFRYRRFIDLMKVKPTNFLVPTLDVDLIWHTHQLFPENYKNFGLREIGRVINHDDNVAAEILSESFETTANLWKATFQEKYSTQFEELTRVKPEFVNPSYVQAAATKIGGGLKKISSMLNNNSSSCTVHDPTAPPMPDRFLSEKYPIGSPQKYGEISGTITLAGSCYTCKSACIPWPVEQRKGSFLKFHPWGDLALLNGQPFFGEGENGFYNCGGGGNQH</sequence>
<dbReference type="SUPFAM" id="SSF50044">
    <property type="entry name" value="SH3-domain"/>
    <property type="match status" value="1"/>
</dbReference>
<organism evidence="2 3">
    <name type="scientific">Physocladia obscura</name>
    <dbReference type="NCBI Taxonomy" id="109957"/>
    <lineage>
        <taxon>Eukaryota</taxon>
        <taxon>Fungi</taxon>
        <taxon>Fungi incertae sedis</taxon>
        <taxon>Chytridiomycota</taxon>
        <taxon>Chytridiomycota incertae sedis</taxon>
        <taxon>Chytridiomycetes</taxon>
        <taxon>Chytridiales</taxon>
        <taxon>Chytriomycetaceae</taxon>
        <taxon>Physocladia</taxon>
    </lineage>
</organism>
<comment type="caution">
    <text evidence="2">The sequence shown here is derived from an EMBL/GenBank/DDBJ whole genome shotgun (WGS) entry which is preliminary data.</text>
</comment>
<evidence type="ECO:0000313" key="2">
    <source>
        <dbReference type="EMBL" id="KAJ3131282.1"/>
    </source>
</evidence>
<protein>
    <submittedName>
        <fullName evidence="2">Uncharacterized protein</fullName>
    </submittedName>
</protein>
<name>A0AAD5TB26_9FUNG</name>
<feature type="compositionally biased region" description="Low complexity" evidence="1">
    <location>
        <begin position="478"/>
        <end position="489"/>
    </location>
</feature>
<dbReference type="PANTHER" id="PTHR34365">
    <property type="entry name" value="ENOLASE (DUF1399)"/>
    <property type="match status" value="1"/>
</dbReference>